<sequence length="342" mass="38218">MAPIENSGSREQQNGNCSDAEVKTATQKSLYRIKEEYCKKLKVKEAELVEMEITSYGTLLSYERKKCTFVKTEKNYLLVRNLELKIGVELIQASDEIKKNVVSYNTRNTALVDALKAVMKTAKEAKMKFGELREAGGKLDGCMKDSCNSGQLKIIGCADDDDCNDSNKQFEKPKKPDPCRDVCHILKELISTPDSLFQDIDIIFNSAAEIIGIQSFSNIKTLEKFQLDFAANAKGFDDLIQAQMISGGVSLKKAQEELVLVIKTLTQSGYTLYNKRNEVETIDKTTSYLCCHKCTCIDDCGCDGDNEEDNRLKDCKCKICQICKDVTEIYSGDGQSNYDSGD</sequence>
<organism evidence="2 3">
    <name type="scientific">Pedobacter caeni</name>
    <dbReference type="NCBI Taxonomy" id="288992"/>
    <lineage>
        <taxon>Bacteria</taxon>
        <taxon>Pseudomonadati</taxon>
        <taxon>Bacteroidota</taxon>
        <taxon>Sphingobacteriia</taxon>
        <taxon>Sphingobacteriales</taxon>
        <taxon>Sphingobacteriaceae</taxon>
        <taxon>Pedobacter</taxon>
    </lineage>
</organism>
<evidence type="ECO:0000313" key="2">
    <source>
        <dbReference type="EMBL" id="SHE51473.1"/>
    </source>
</evidence>
<dbReference type="AlphaFoldDB" id="A0A1M4U499"/>
<dbReference type="RefSeq" id="WP_073226786.1">
    <property type="nucleotide sequence ID" value="NZ_FQUQ01000001.1"/>
</dbReference>
<dbReference type="EMBL" id="FQUQ01000001">
    <property type="protein sequence ID" value="SHE51473.1"/>
    <property type="molecule type" value="Genomic_DNA"/>
</dbReference>
<reference evidence="3" key="1">
    <citation type="submission" date="2016-11" db="EMBL/GenBank/DDBJ databases">
        <authorList>
            <person name="Varghese N."/>
            <person name="Submissions S."/>
        </authorList>
    </citation>
    <scope>NUCLEOTIDE SEQUENCE [LARGE SCALE GENOMIC DNA]</scope>
    <source>
        <strain evidence="3">DSM 16990</strain>
    </source>
</reference>
<evidence type="ECO:0000256" key="1">
    <source>
        <dbReference type="SAM" id="MobiDB-lite"/>
    </source>
</evidence>
<feature type="region of interest" description="Disordered" evidence="1">
    <location>
        <begin position="1"/>
        <end position="20"/>
    </location>
</feature>
<proteinExistence type="predicted"/>
<feature type="compositionally biased region" description="Polar residues" evidence="1">
    <location>
        <begin position="1"/>
        <end position="17"/>
    </location>
</feature>
<accession>A0A1M4U499</accession>
<protein>
    <submittedName>
        <fullName evidence="2">Uncharacterized protein</fullName>
    </submittedName>
</protein>
<name>A0A1M4U499_9SPHI</name>
<dbReference type="OrthoDB" id="713824at2"/>
<dbReference type="STRING" id="288992.SAMN04488522_101424"/>
<keyword evidence="3" id="KW-1185">Reference proteome</keyword>
<dbReference type="Proteomes" id="UP000184287">
    <property type="component" value="Unassembled WGS sequence"/>
</dbReference>
<gene>
    <name evidence="2" type="ORF">SAMN04488522_101424</name>
</gene>
<evidence type="ECO:0000313" key="3">
    <source>
        <dbReference type="Proteomes" id="UP000184287"/>
    </source>
</evidence>